<dbReference type="AlphaFoldDB" id="A0A0V1MEX1"/>
<comment type="caution">
    <text evidence="1">The sequence shown here is derived from an EMBL/GenBank/DDBJ whole genome shotgun (WGS) entry which is preliminary data.</text>
</comment>
<evidence type="ECO:0000313" key="1">
    <source>
        <dbReference type="EMBL" id="KRZ70181.1"/>
    </source>
</evidence>
<sequence>MLTFVLRCAMKSDGLPVKRWFPKWQCNKSQTTKDSILRRLVHLEKSDTKHTFIYNVRQKTHAAHCSVGKALPLNFAIFTQSCACMKSSTVYYRTGIGKLFVPSTPYGFPRRLIDPLWVSFTLFTLTDSRSDAFHLYV</sequence>
<protein>
    <submittedName>
        <fullName evidence="1">Uncharacterized protein</fullName>
    </submittedName>
</protein>
<keyword evidence="2" id="KW-1185">Reference proteome</keyword>
<accession>A0A0V1MEX1</accession>
<proteinExistence type="predicted"/>
<reference evidence="1 2" key="1">
    <citation type="submission" date="2015-01" db="EMBL/GenBank/DDBJ databases">
        <title>Evolution of Trichinella species and genotypes.</title>
        <authorList>
            <person name="Korhonen P.K."/>
            <person name="Edoardo P."/>
            <person name="Giuseppe L.R."/>
            <person name="Gasser R.B."/>
        </authorList>
    </citation>
    <scope>NUCLEOTIDE SEQUENCE [LARGE SCALE GENOMIC DNA]</scope>
    <source>
        <strain evidence="1">ISS1980</strain>
    </source>
</reference>
<evidence type="ECO:0000313" key="2">
    <source>
        <dbReference type="Proteomes" id="UP000054843"/>
    </source>
</evidence>
<dbReference type="EMBL" id="JYDO01000118">
    <property type="protein sequence ID" value="KRZ70181.1"/>
    <property type="molecule type" value="Genomic_DNA"/>
</dbReference>
<name>A0A0V1MEX1_9BILA</name>
<gene>
    <name evidence="1" type="ORF">T10_6951</name>
</gene>
<dbReference type="Proteomes" id="UP000054843">
    <property type="component" value="Unassembled WGS sequence"/>
</dbReference>
<organism evidence="1 2">
    <name type="scientific">Trichinella papuae</name>
    <dbReference type="NCBI Taxonomy" id="268474"/>
    <lineage>
        <taxon>Eukaryota</taxon>
        <taxon>Metazoa</taxon>
        <taxon>Ecdysozoa</taxon>
        <taxon>Nematoda</taxon>
        <taxon>Enoplea</taxon>
        <taxon>Dorylaimia</taxon>
        <taxon>Trichinellida</taxon>
        <taxon>Trichinellidae</taxon>
        <taxon>Trichinella</taxon>
    </lineage>
</organism>